<dbReference type="PANTHER" id="PTHR44757:SF2">
    <property type="entry name" value="BIOFILM ARCHITECTURE MAINTENANCE PROTEIN MBAA"/>
    <property type="match status" value="1"/>
</dbReference>
<dbReference type="RefSeq" id="WP_112160339.1">
    <property type="nucleotide sequence ID" value="NZ_QKRX01000016.1"/>
</dbReference>
<dbReference type="AlphaFoldDB" id="A0A364NIS9"/>
<organism evidence="3 4">
    <name type="scientific">Nitrincola tibetensis</name>
    <dbReference type="NCBI Taxonomy" id="2219697"/>
    <lineage>
        <taxon>Bacteria</taxon>
        <taxon>Pseudomonadati</taxon>
        <taxon>Pseudomonadota</taxon>
        <taxon>Gammaproteobacteria</taxon>
        <taxon>Oceanospirillales</taxon>
        <taxon>Oceanospirillaceae</taxon>
        <taxon>Nitrincola</taxon>
    </lineage>
</organism>
<dbReference type="EMBL" id="QKRX01000016">
    <property type="protein sequence ID" value="RAU16795.1"/>
    <property type="molecule type" value="Genomic_DNA"/>
</dbReference>
<dbReference type="InterPro" id="IPR001633">
    <property type="entry name" value="EAL_dom"/>
</dbReference>
<evidence type="ECO:0000313" key="3">
    <source>
        <dbReference type="EMBL" id="RAU16795.1"/>
    </source>
</evidence>
<reference evidence="3 4" key="1">
    <citation type="submission" date="2018-06" db="EMBL/GenBank/DDBJ databases">
        <title>Nitrincola tibetense sp. nov., isolated from Lake XuguoCo on Tibetan Plateau.</title>
        <authorList>
            <person name="Xing P."/>
        </authorList>
    </citation>
    <scope>NUCLEOTIDE SEQUENCE [LARGE SCALE GENOMIC DNA]</scope>
    <source>
        <strain evidence="4">xg18</strain>
    </source>
</reference>
<evidence type="ECO:0000259" key="1">
    <source>
        <dbReference type="PROSITE" id="PS50883"/>
    </source>
</evidence>
<dbReference type="CDD" id="cd01948">
    <property type="entry name" value="EAL"/>
    <property type="match status" value="1"/>
</dbReference>
<dbReference type="SUPFAM" id="SSF55073">
    <property type="entry name" value="Nucleotide cyclase"/>
    <property type="match status" value="1"/>
</dbReference>
<feature type="domain" description="GGDEF" evidence="2">
    <location>
        <begin position="249"/>
        <end position="382"/>
    </location>
</feature>
<comment type="caution">
    <text evidence="3">The sequence shown here is derived from an EMBL/GenBank/DDBJ whole genome shotgun (WGS) entry which is preliminary data.</text>
</comment>
<feature type="domain" description="EAL" evidence="1">
    <location>
        <begin position="391"/>
        <end position="645"/>
    </location>
</feature>
<dbReference type="Proteomes" id="UP000250744">
    <property type="component" value="Unassembled WGS sequence"/>
</dbReference>
<dbReference type="Gene3D" id="3.20.20.450">
    <property type="entry name" value="EAL domain"/>
    <property type="match status" value="1"/>
</dbReference>
<dbReference type="OrthoDB" id="9804951at2"/>
<dbReference type="Pfam" id="PF00990">
    <property type="entry name" value="GGDEF"/>
    <property type="match status" value="1"/>
</dbReference>
<dbReference type="PROSITE" id="PS50883">
    <property type="entry name" value="EAL"/>
    <property type="match status" value="1"/>
</dbReference>
<dbReference type="Gene3D" id="3.30.70.270">
    <property type="match status" value="1"/>
</dbReference>
<proteinExistence type="predicted"/>
<dbReference type="PANTHER" id="PTHR44757">
    <property type="entry name" value="DIGUANYLATE CYCLASE DGCP"/>
    <property type="match status" value="1"/>
</dbReference>
<dbReference type="CDD" id="cd01949">
    <property type="entry name" value="GGDEF"/>
    <property type="match status" value="1"/>
</dbReference>
<gene>
    <name evidence="3" type="ORF">DN062_16180</name>
</gene>
<protein>
    <submittedName>
        <fullName evidence="3">Diguanylate cyclase</fullName>
    </submittedName>
</protein>
<dbReference type="InterPro" id="IPR029787">
    <property type="entry name" value="Nucleotide_cyclase"/>
</dbReference>
<dbReference type="SMART" id="SM00267">
    <property type="entry name" value="GGDEF"/>
    <property type="match status" value="1"/>
</dbReference>
<accession>A0A364NIS9</accession>
<dbReference type="InterPro" id="IPR000160">
    <property type="entry name" value="GGDEF_dom"/>
</dbReference>
<dbReference type="SUPFAM" id="SSF141868">
    <property type="entry name" value="EAL domain-like"/>
    <property type="match status" value="1"/>
</dbReference>
<keyword evidence="4" id="KW-1185">Reference proteome</keyword>
<dbReference type="SMART" id="SM00052">
    <property type="entry name" value="EAL"/>
    <property type="match status" value="1"/>
</dbReference>
<dbReference type="NCBIfam" id="TIGR00254">
    <property type="entry name" value="GGDEF"/>
    <property type="match status" value="1"/>
</dbReference>
<evidence type="ECO:0000259" key="2">
    <source>
        <dbReference type="PROSITE" id="PS50887"/>
    </source>
</evidence>
<dbReference type="Pfam" id="PF00563">
    <property type="entry name" value="EAL"/>
    <property type="match status" value="1"/>
</dbReference>
<name>A0A364NIS9_9GAMM</name>
<evidence type="ECO:0000313" key="4">
    <source>
        <dbReference type="Proteomes" id="UP000250744"/>
    </source>
</evidence>
<dbReference type="InterPro" id="IPR035919">
    <property type="entry name" value="EAL_sf"/>
</dbReference>
<sequence length="775" mass="88802">MSELLIEASFCFDPRELETPIWVFDQQRAHIVWANTAALNLWNEKSLGALRRFTYKDHSRALLSTYGEKHPRYESWVFYANNEPVNVNCHCKHITLKNGQLAELVEVYALNEVPSDQMLTVFDDQGVVLSRNKQAERAHAGKNRLSDYFLSSAQGESLYTQLKASGADIKALDLQVSNQVWHQVGFKLSFDTKTRQTVFLMHERDITRQKSHQIQLEHAVYYDAITGLPNRYLLTGQLELALQSRQKDKLLAIVYLDLDRFKTINDEYGIDDGNQLLIETSLRLKKSLRTGDILARLGGDEFVIVLTNVGSMEECRMVLERLLSAIRKPINLSGHELNITASLGVTVYPDDSADADRLIRHADQAMYRAKAMGKDCYYIFDTLESQQNDSQMEYLARIEQAIDQDEMELYYQPKINMRTGKVLGAEALIRWNHPEHGVLAPGAFLPVIENTPVILKLDHWVLEAAFKQLSFWKSKNVALTLSVNIAALDLQQDDFFERFQTLLTHYSDVDVRLLELEVLETAALEDIEKVSQVMEKITRLGVQFSLDDFGTGYSSLSYLRRLPAAALKIDQSFVRDMLWDVGDTTLVQGVISLATAFQRSVIAEGVESEEHGELLLRLGCDIGQGYGISRPIPASVFEEWRCSWSSFPSWNACQNFPVNRDNLALIYAEVEFRGWLREVHKYVRGTVSEPPAFYFAEHPDHWVRKGHLQQVCQQPEFMNIEPLYARIEQVSHELFYGAVSTEEEARTRVLQHLELLSQELIDQLRTLYVITNCQW</sequence>
<dbReference type="InterPro" id="IPR052155">
    <property type="entry name" value="Biofilm_reg_signaling"/>
</dbReference>
<dbReference type="InterPro" id="IPR043128">
    <property type="entry name" value="Rev_trsase/Diguanyl_cyclase"/>
</dbReference>
<dbReference type="PROSITE" id="PS50887">
    <property type="entry name" value="GGDEF"/>
    <property type="match status" value="1"/>
</dbReference>